<evidence type="ECO:0000313" key="3">
    <source>
        <dbReference type="Proteomes" id="UP000694559"/>
    </source>
</evidence>
<protein>
    <submittedName>
        <fullName evidence="2">Uncharacterized protein</fullName>
    </submittedName>
</protein>
<organism evidence="2 3">
    <name type="scientific">Naja naja</name>
    <name type="common">Indian cobra</name>
    <dbReference type="NCBI Taxonomy" id="35670"/>
    <lineage>
        <taxon>Eukaryota</taxon>
        <taxon>Metazoa</taxon>
        <taxon>Chordata</taxon>
        <taxon>Craniata</taxon>
        <taxon>Vertebrata</taxon>
        <taxon>Euteleostomi</taxon>
        <taxon>Lepidosauria</taxon>
        <taxon>Squamata</taxon>
        <taxon>Bifurcata</taxon>
        <taxon>Unidentata</taxon>
        <taxon>Episquamata</taxon>
        <taxon>Toxicofera</taxon>
        <taxon>Serpentes</taxon>
        <taxon>Colubroidea</taxon>
        <taxon>Elapidae</taxon>
        <taxon>Elapinae</taxon>
        <taxon>Naja</taxon>
    </lineage>
</organism>
<dbReference type="SMART" id="SM00015">
    <property type="entry name" value="IQ"/>
    <property type="match status" value="4"/>
</dbReference>
<dbReference type="PANTHER" id="PTHR22590">
    <property type="entry name" value="MYOSIN MOTOR DOMAIN-CONTAINING PROTEIN"/>
    <property type="match status" value="1"/>
</dbReference>
<proteinExistence type="predicted"/>
<keyword evidence="3" id="KW-1185">Reference proteome</keyword>
<dbReference type="Gene3D" id="1.20.5.190">
    <property type="match status" value="2"/>
</dbReference>
<dbReference type="InterPro" id="IPR000048">
    <property type="entry name" value="IQ_motif_EF-hand-BS"/>
</dbReference>
<name>A0A8C6XNH2_NAJNA</name>
<evidence type="ECO:0000313" key="2">
    <source>
        <dbReference type="Ensembl" id="ENSNNAP00000017206.1"/>
    </source>
</evidence>
<reference evidence="2" key="2">
    <citation type="submission" date="2025-09" db="UniProtKB">
        <authorList>
            <consortium name="Ensembl"/>
        </authorList>
    </citation>
    <scope>IDENTIFICATION</scope>
</reference>
<dbReference type="CDD" id="cd23767">
    <property type="entry name" value="IQCD"/>
    <property type="match status" value="2"/>
</dbReference>
<dbReference type="PANTHER" id="PTHR22590:SF5">
    <property type="entry name" value="MYOSIN MOTOR DOMAIN-CONTAINING PROTEIN"/>
    <property type="match status" value="1"/>
</dbReference>
<dbReference type="FunFam" id="1.20.5.190:FF:000055">
    <property type="entry name" value="Putative microtubule-associated protein futsch"/>
    <property type="match status" value="2"/>
</dbReference>
<dbReference type="InterPro" id="IPR052318">
    <property type="entry name" value="CellDiv_DevSignal_Domain"/>
</dbReference>
<dbReference type="Pfam" id="PF00612">
    <property type="entry name" value="IQ"/>
    <property type="match status" value="4"/>
</dbReference>
<dbReference type="Proteomes" id="UP000694559">
    <property type="component" value="Unplaced"/>
</dbReference>
<accession>A0A8C6XNH2</accession>
<dbReference type="OrthoDB" id="252964at2759"/>
<sequence>MQGISVQIGAQVAHQANLSKCPPGHSLDELDMLMDKAATTIQATWRGHLTRKQIMTEQAAAVTIQAAWRRYIAREYRAMQRQEEAAQIIQAHYRGYMTRQALAECQQAATTIQAHWRGYCTRRDLIQHLHGRVIKIWTLSNWHVLMTVAVSLGHLF</sequence>
<dbReference type="PROSITE" id="PS50096">
    <property type="entry name" value="IQ"/>
    <property type="match status" value="4"/>
</dbReference>
<keyword evidence="1" id="KW-0677">Repeat</keyword>
<dbReference type="SUPFAM" id="SSF52540">
    <property type="entry name" value="P-loop containing nucleoside triphosphate hydrolases"/>
    <property type="match status" value="2"/>
</dbReference>
<dbReference type="InterPro" id="IPR027417">
    <property type="entry name" value="P-loop_NTPase"/>
</dbReference>
<dbReference type="GeneTree" id="ENSGT00960000193101"/>
<reference evidence="2" key="1">
    <citation type="submission" date="2025-08" db="UniProtKB">
        <authorList>
            <consortium name="Ensembl"/>
        </authorList>
    </citation>
    <scope>IDENTIFICATION</scope>
</reference>
<dbReference type="AlphaFoldDB" id="A0A8C6XNH2"/>
<evidence type="ECO:0000256" key="1">
    <source>
        <dbReference type="ARBA" id="ARBA00022737"/>
    </source>
</evidence>
<dbReference type="Ensembl" id="ENSNNAT00000018072.1">
    <property type="protein sequence ID" value="ENSNNAP00000017206.1"/>
    <property type="gene ID" value="ENSNNAG00000011540.1"/>
</dbReference>